<dbReference type="EMBL" id="SHOA02000012">
    <property type="protein sequence ID" value="TDH71979.1"/>
    <property type="molecule type" value="Genomic_DNA"/>
</dbReference>
<evidence type="ECO:0000313" key="4">
    <source>
        <dbReference type="Proteomes" id="UP000294530"/>
    </source>
</evidence>
<dbReference type="InterPro" id="IPR019309">
    <property type="entry name" value="WASHC3"/>
</dbReference>
<evidence type="ECO:0000259" key="2">
    <source>
        <dbReference type="PROSITE" id="PS51444"/>
    </source>
</evidence>
<dbReference type="OrthoDB" id="1668162at2759"/>
<dbReference type="PANTHER" id="PTHR45733:SF8">
    <property type="entry name" value="FORMIN-J"/>
    <property type="match status" value="1"/>
</dbReference>
<evidence type="ECO:0000256" key="1">
    <source>
        <dbReference type="SAM" id="MobiDB-lite"/>
    </source>
</evidence>
<protein>
    <recommendedName>
        <fullName evidence="2">FH2 domain-containing protein</fullName>
    </recommendedName>
</protein>
<dbReference type="Pfam" id="PF10152">
    <property type="entry name" value="CCDC53"/>
    <property type="match status" value="3"/>
</dbReference>
<dbReference type="RefSeq" id="XP_067821478.1">
    <property type="nucleotide sequence ID" value="XM_067958913.1"/>
</dbReference>
<organism evidence="3 4">
    <name type="scientific">Bremia lactucae</name>
    <name type="common">Lettuce downy mildew</name>
    <dbReference type="NCBI Taxonomy" id="4779"/>
    <lineage>
        <taxon>Eukaryota</taxon>
        <taxon>Sar</taxon>
        <taxon>Stramenopiles</taxon>
        <taxon>Oomycota</taxon>
        <taxon>Peronosporomycetes</taxon>
        <taxon>Peronosporales</taxon>
        <taxon>Peronosporaceae</taxon>
        <taxon>Bremia</taxon>
    </lineage>
</organism>
<name>A0A976NXR3_BRELC</name>
<dbReference type="SMART" id="SM00498">
    <property type="entry name" value="FH2"/>
    <property type="match status" value="1"/>
</dbReference>
<accession>A0A976NXR3</accession>
<dbReference type="GO" id="GO:0071203">
    <property type="term" value="C:WASH complex"/>
    <property type="evidence" value="ECO:0007669"/>
    <property type="project" value="InterPro"/>
</dbReference>
<dbReference type="Proteomes" id="UP000294530">
    <property type="component" value="Unassembled WGS sequence"/>
</dbReference>
<dbReference type="Pfam" id="PF02181">
    <property type="entry name" value="FH2"/>
    <property type="match status" value="1"/>
</dbReference>
<comment type="caution">
    <text evidence="3">The sequence shown here is derived from an EMBL/GenBank/DDBJ whole genome shotgun (WGS) entry which is preliminary data.</text>
</comment>
<feature type="compositionally biased region" description="Polar residues" evidence="1">
    <location>
        <begin position="37"/>
        <end position="46"/>
    </location>
</feature>
<dbReference type="Gene3D" id="1.20.58.2220">
    <property type="entry name" value="Formin, FH2 domain"/>
    <property type="match status" value="1"/>
</dbReference>
<dbReference type="InterPro" id="IPR042201">
    <property type="entry name" value="FH2_Formin_sf"/>
</dbReference>
<feature type="domain" description="FH2" evidence="2">
    <location>
        <begin position="523"/>
        <end position="934"/>
    </location>
</feature>
<feature type="region of interest" description="Disordered" evidence="1">
    <location>
        <begin position="124"/>
        <end position="156"/>
    </location>
</feature>
<sequence>MAPSFIAMLLSADKRAPLARTASSSTESSTGTLPHLSRTTTRTSGLQFGLPLGTYQHHPLNQPPALAPSSNQWNDRQKVHEFFHPTSTSYDNKNDDNTYCADTKKAGQTNPKAIDVRTFVLHTKDESHEASTTSLTSSEDHEQSDDGGKNVRGPGRLQSALDDLLVRQQEEDDSGYPTSLRRRYDSFDNMADVQIDDDDGDDYASLYSTPARSRTNSEDFYGPGLLEFLSQRHLPVGLHRQVSKADLKIDDDMRAPTEERICESLIDEQYMERPEMGSSHVRNELLSNTFKPVSALENHVAARNSFDTKEEISQTPATSKEDNTTLKKPFNTVELTPTALQTEITNTDVVPLKDHPLYQKYFQMLKVGLPMPVVKHKMQSDNVDPTILDMDPTTPPPRSCIALVQEDEEEATFQAQLKEYEANHGKYVQMVQVGLPVAVVEHKMRMDGVDVSWLQGPPTRPKVIVITEDDRVAHRQKYHKYFQMLRMGLPRGAVEQKMRMAGIDPMELHGPCLARTIPSNEPPKVLKRKNSIRKKLHWEGKKHRTRRDSLWGRDSMDTTALESVEISHESRVLLEKLFVKDLTEKRTKGCSTMALEPLRTTKKKAIVQLLEMKKAQNIAITLARVKLSFSELTHELLAMNATVLSSSQLCSLLDMWPDRNEMEAINAFQGDVETLGTAEQFLREVGRIPRFQEKLKCLVFMQEFPSRKQELMESLEVVIRGLFQVCSSTELRQVFMYILQIGNLLNVGGDDEHQKMAAFSLNSLVKFSQTKAFVGGITFLQYVVQSIDRDVPHLAHFDQEIDLIGKCSKVAYASLALEKRALEKGLQLLVCEAEALESTTIHEDLLLTYKDTIAAFITEVKTGVASVQGRFDALGAAKAQFLEYFEEEETEEELDVLLTHIANFTTEFGREHSKYHEKIKQEKEAARRRTLSISAVEDVIKEQA</sequence>
<feature type="compositionally biased region" description="Basic and acidic residues" evidence="1">
    <location>
        <begin position="138"/>
        <end position="149"/>
    </location>
</feature>
<reference evidence="3 4" key="1">
    <citation type="journal article" date="2021" name="Genome Biol.">
        <title>AFLAP: assembly-free linkage analysis pipeline using k-mers from genome sequencing data.</title>
        <authorList>
            <person name="Fletcher K."/>
            <person name="Zhang L."/>
            <person name="Gil J."/>
            <person name="Han R."/>
            <person name="Cavanaugh K."/>
            <person name="Michelmore R."/>
        </authorList>
    </citation>
    <scope>NUCLEOTIDE SEQUENCE [LARGE SCALE GENOMIC DNA]</scope>
    <source>
        <strain evidence="3 4">SF5</strain>
    </source>
</reference>
<gene>
    <name evidence="3" type="ORF">CCR75_000807</name>
</gene>
<dbReference type="KEGG" id="blac:94344584"/>
<dbReference type="InterPro" id="IPR051144">
    <property type="entry name" value="Formin_homology_domain"/>
</dbReference>
<feature type="compositionally biased region" description="Low complexity" evidence="1">
    <location>
        <begin position="21"/>
        <end position="32"/>
    </location>
</feature>
<dbReference type="InterPro" id="IPR015425">
    <property type="entry name" value="FH2_Formin"/>
</dbReference>
<dbReference type="AlphaFoldDB" id="A0A976NXR3"/>
<evidence type="ECO:0000313" key="3">
    <source>
        <dbReference type="EMBL" id="TDH71979.1"/>
    </source>
</evidence>
<dbReference type="PROSITE" id="PS51444">
    <property type="entry name" value="FH2"/>
    <property type="match status" value="1"/>
</dbReference>
<feature type="region of interest" description="Disordered" evidence="1">
    <location>
        <begin position="16"/>
        <end position="71"/>
    </location>
</feature>
<keyword evidence="4" id="KW-1185">Reference proteome</keyword>
<dbReference type="PANTHER" id="PTHR45733">
    <property type="entry name" value="FORMIN-J"/>
    <property type="match status" value="1"/>
</dbReference>
<proteinExistence type="predicted"/>
<dbReference type="SUPFAM" id="SSF101447">
    <property type="entry name" value="Formin homology 2 domain (FH2 domain)"/>
    <property type="match status" value="1"/>
</dbReference>
<dbReference type="GeneID" id="94344584"/>